<evidence type="ECO:0000313" key="3">
    <source>
        <dbReference type="Proteomes" id="UP001066276"/>
    </source>
</evidence>
<feature type="region of interest" description="Disordered" evidence="1">
    <location>
        <begin position="55"/>
        <end position="76"/>
    </location>
</feature>
<feature type="compositionally biased region" description="Acidic residues" evidence="1">
    <location>
        <begin position="67"/>
        <end position="76"/>
    </location>
</feature>
<reference evidence="2" key="1">
    <citation type="journal article" date="2022" name="bioRxiv">
        <title>Sequencing and chromosome-scale assembly of the giantPleurodeles waltlgenome.</title>
        <authorList>
            <person name="Brown T."/>
            <person name="Elewa A."/>
            <person name="Iarovenko S."/>
            <person name="Subramanian E."/>
            <person name="Araus A.J."/>
            <person name="Petzold A."/>
            <person name="Susuki M."/>
            <person name="Suzuki K.-i.T."/>
            <person name="Hayashi T."/>
            <person name="Toyoda A."/>
            <person name="Oliveira C."/>
            <person name="Osipova E."/>
            <person name="Leigh N.D."/>
            <person name="Simon A."/>
            <person name="Yun M.H."/>
        </authorList>
    </citation>
    <scope>NUCLEOTIDE SEQUENCE</scope>
    <source>
        <strain evidence="2">20211129_DDA</strain>
        <tissue evidence="2">Liver</tissue>
    </source>
</reference>
<evidence type="ECO:0000313" key="2">
    <source>
        <dbReference type="EMBL" id="KAJ1095040.1"/>
    </source>
</evidence>
<feature type="non-terminal residue" evidence="2">
    <location>
        <position position="76"/>
    </location>
</feature>
<dbReference type="Proteomes" id="UP001066276">
    <property type="component" value="Chromosome 10"/>
</dbReference>
<sequence length="76" mass="8579">WFRGLEEEERVSRKYSNHLRAVKTLKEGKVHDWAVRPLAGVRCAVGVPWASAMVASESKTLERPGREEEEEEGAGE</sequence>
<proteinExistence type="predicted"/>
<dbReference type="EMBL" id="JANPWB010000014">
    <property type="protein sequence ID" value="KAJ1095040.1"/>
    <property type="molecule type" value="Genomic_DNA"/>
</dbReference>
<feature type="non-terminal residue" evidence="2">
    <location>
        <position position="1"/>
    </location>
</feature>
<name>A0AAV7LTY8_PLEWA</name>
<accession>A0AAV7LTY8</accession>
<comment type="caution">
    <text evidence="2">The sequence shown here is derived from an EMBL/GenBank/DDBJ whole genome shotgun (WGS) entry which is preliminary data.</text>
</comment>
<keyword evidence="3" id="KW-1185">Reference proteome</keyword>
<gene>
    <name evidence="2" type="ORF">NDU88_000211</name>
</gene>
<evidence type="ECO:0000256" key="1">
    <source>
        <dbReference type="SAM" id="MobiDB-lite"/>
    </source>
</evidence>
<organism evidence="2 3">
    <name type="scientific">Pleurodeles waltl</name>
    <name type="common">Iberian ribbed newt</name>
    <dbReference type="NCBI Taxonomy" id="8319"/>
    <lineage>
        <taxon>Eukaryota</taxon>
        <taxon>Metazoa</taxon>
        <taxon>Chordata</taxon>
        <taxon>Craniata</taxon>
        <taxon>Vertebrata</taxon>
        <taxon>Euteleostomi</taxon>
        <taxon>Amphibia</taxon>
        <taxon>Batrachia</taxon>
        <taxon>Caudata</taxon>
        <taxon>Salamandroidea</taxon>
        <taxon>Salamandridae</taxon>
        <taxon>Pleurodelinae</taxon>
        <taxon>Pleurodeles</taxon>
    </lineage>
</organism>
<dbReference type="AlphaFoldDB" id="A0AAV7LTY8"/>
<protein>
    <submittedName>
        <fullName evidence="2">Uncharacterized protein</fullName>
    </submittedName>
</protein>